<dbReference type="AlphaFoldDB" id="F3GGY0"/>
<dbReference type="Pfam" id="PF01381">
    <property type="entry name" value="HTH_3"/>
    <property type="match status" value="1"/>
</dbReference>
<accession>F3GGY0</accession>
<feature type="domain" description="HTH cro/C1-type" evidence="1">
    <location>
        <begin position="56"/>
        <end position="110"/>
    </location>
</feature>
<dbReference type="Gene3D" id="1.10.260.40">
    <property type="entry name" value="lambda repressor-like DNA-binding domains"/>
    <property type="match status" value="1"/>
</dbReference>
<dbReference type="SMART" id="SM00530">
    <property type="entry name" value="HTH_XRE"/>
    <property type="match status" value="1"/>
</dbReference>
<proteinExistence type="predicted"/>
<dbReference type="EMBL" id="AEAI01001570">
    <property type="protein sequence ID" value="EGH46330.1"/>
    <property type="molecule type" value="Genomic_DNA"/>
</dbReference>
<evidence type="ECO:0000313" key="2">
    <source>
        <dbReference type="EMBL" id="EGH46330.1"/>
    </source>
</evidence>
<name>F3GGY0_PSESJ</name>
<gene>
    <name evidence="2" type="ORF">PSYPI_30101</name>
</gene>
<dbReference type="InterPro" id="IPR001387">
    <property type="entry name" value="Cro/C1-type_HTH"/>
</dbReference>
<keyword evidence="3" id="KW-1185">Reference proteome</keyword>
<sequence>MLALKFSPPTPNHNSKHTDFDNLLAELEADPRNAQDMADAGAWASDFLYPGEAETLRTARLRKGLSQKQLASLIGTSQPHIANLEKSGNDVMLSTAVKLCAALDIEFGCLPGMIDRQRSINSQKELK</sequence>
<dbReference type="HOGENOM" id="CLU_2036162_0_0_6"/>
<evidence type="ECO:0000313" key="3">
    <source>
        <dbReference type="Proteomes" id="UP000004986"/>
    </source>
</evidence>
<protein>
    <submittedName>
        <fullName evidence="2">Helix-turn-helix domain protein</fullName>
    </submittedName>
</protein>
<dbReference type="BioCyc" id="PSYR629263:G11X0-5428-MONOMER"/>
<dbReference type="InterPro" id="IPR010982">
    <property type="entry name" value="Lambda_DNA-bd_dom_sf"/>
</dbReference>
<dbReference type="PROSITE" id="PS50943">
    <property type="entry name" value="HTH_CROC1"/>
    <property type="match status" value="1"/>
</dbReference>
<organism evidence="2 3">
    <name type="scientific">Pseudomonas syringae pv. pisi str. 1704B</name>
    <dbReference type="NCBI Taxonomy" id="629263"/>
    <lineage>
        <taxon>Bacteria</taxon>
        <taxon>Pseudomonadati</taxon>
        <taxon>Pseudomonadota</taxon>
        <taxon>Gammaproteobacteria</taxon>
        <taxon>Pseudomonadales</taxon>
        <taxon>Pseudomonadaceae</taxon>
        <taxon>Pseudomonas</taxon>
        <taxon>Pseudomonas syringae</taxon>
    </lineage>
</organism>
<dbReference type="CDD" id="cd00093">
    <property type="entry name" value="HTH_XRE"/>
    <property type="match status" value="1"/>
</dbReference>
<dbReference type="Proteomes" id="UP000004986">
    <property type="component" value="Unassembled WGS sequence"/>
</dbReference>
<dbReference type="SUPFAM" id="SSF47413">
    <property type="entry name" value="lambda repressor-like DNA-binding domains"/>
    <property type="match status" value="1"/>
</dbReference>
<evidence type="ECO:0000259" key="1">
    <source>
        <dbReference type="PROSITE" id="PS50943"/>
    </source>
</evidence>
<dbReference type="GO" id="GO:0003677">
    <property type="term" value="F:DNA binding"/>
    <property type="evidence" value="ECO:0007669"/>
    <property type="project" value="InterPro"/>
</dbReference>
<reference evidence="2 3" key="1">
    <citation type="journal article" date="2011" name="PLoS Pathog.">
        <title>Dynamic evolution of pathogenicity revealed by sequencing and comparative genomics of 19 Pseudomonas syringae isolates.</title>
        <authorList>
            <person name="Baltrus D.A."/>
            <person name="Nishimura M.T."/>
            <person name="Romanchuk A."/>
            <person name="Chang J.H."/>
            <person name="Mukhtar M.S."/>
            <person name="Cherkis K."/>
            <person name="Roach J."/>
            <person name="Grant S.R."/>
            <person name="Jones C.D."/>
            <person name="Dangl J.L."/>
        </authorList>
    </citation>
    <scope>NUCLEOTIDE SEQUENCE [LARGE SCALE GENOMIC DNA]</scope>
    <source>
        <strain evidence="2 3">1704B</strain>
    </source>
</reference>
<comment type="caution">
    <text evidence="2">The sequence shown here is derived from an EMBL/GenBank/DDBJ whole genome shotgun (WGS) entry which is preliminary data.</text>
</comment>